<evidence type="ECO:0000313" key="12">
    <source>
        <dbReference type="Proteomes" id="UP001157974"/>
    </source>
</evidence>
<protein>
    <recommendedName>
        <fullName evidence="9">D-lactate dehydrogenase (cytochrome)</fullName>
        <ecNumber evidence="9">1.1.2.4</ecNumber>
    </recommendedName>
</protein>
<keyword evidence="4" id="KW-0285">Flavoprotein</keyword>
<dbReference type="GO" id="GO:1903457">
    <property type="term" value="P:lactate catabolic process"/>
    <property type="evidence" value="ECO:0007669"/>
    <property type="project" value="TreeGrafter"/>
</dbReference>
<dbReference type="InterPro" id="IPR016171">
    <property type="entry name" value="Vanillyl_alc_oxidase_C-sub2"/>
</dbReference>
<comment type="cofactor">
    <cofactor evidence="1">
        <name>FAD</name>
        <dbReference type="ChEBI" id="CHEBI:57692"/>
    </cofactor>
</comment>
<dbReference type="InterPro" id="IPR004113">
    <property type="entry name" value="FAD-bd_oxidored_4_C"/>
</dbReference>
<keyword evidence="12" id="KW-1185">Reference proteome</keyword>
<evidence type="ECO:0000259" key="10">
    <source>
        <dbReference type="PROSITE" id="PS51387"/>
    </source>
</evidence>
<evidence type="ECO:0000256" key="2">
    <source>
        <dbReference type="ARBA" id="ARBA00004173"/>
    </source>
</evidence>
<evidence type="ECO:0000256" key="7">
    <source>
        <dbReference type="ARBA" id="ARBA00023002"/>
    </source>
</evidence>
<evidence type="ECO:0000256" key="9">
    <source>
        <dbReference type="ARBA" id="ARBA00038897"/>
    </source>
</evidence>
<evidence type="ECO:0000256" key="6">
    <source>
        <dbReference type="ARBA" id="ARBA00022946"/>
    </source>
</evidence>
<dbReference type="PANTHER" id="PTHR11748">
    <property type="entry name" value="D-LACTATE DEHYDROGENASE"/>
    <property type="match status" value="1"/>
</dbReference>
<dbReference type="AlphaFoldDB" id="A0AAV8UTD0"/>
<keyword evidence="5" id="KW-0274">FAD</keyword>
<evidence type="ECO:0000256" key="3">
    <source>
        <dbReference type="ARBA" id="ARBA00008000"/>
    </source>
</evidence>
<evidence type="ECO:0000256" key="1">
    <source>
        <dbReference type="ARBA" id="ARBA00001974"/>
    </source>
</evidence>
<dbReference type="SUPFAM" id="SSF55103">
    <property type="entry name" value="FAD-linked oxidases, C-terminal domain"/>
    <property type="match status" value="1"/>
</dbReference>
<gene>
    <name evidence="11" type="ORF">NDN08_001272</name>
</gene>
<dbReference type="InterPro" id="IPR036318">
    <property type="entry name" value="FAD-bd_PCMH-like_sf"/>
</dbReference>
<dbReference type="Gene3D" id="3.30.70.2740">
    <property type="match status" value="1"/>
</dbReference>
<comment type="similarity">
    <text evidence="3">Belongs to the FAD-binding oxidoreductase/transferase type 4 family.</text>
</comment>
<dbReference type="Gene3D" id="3.30.465.10">
    <property type="match status" value="1"/>
</dbReference>
<comment type="subcellular location">
    <subcellularLocation>
        <location evidence="2">Mitochondrion</location>
    </subcellularLocation>
</comment>
<dbReference type="InterPro" id="IPR016169">
    <property type="entry name" value="FAD-bd_PCMH_sub2"/>
</dbReference>
<dbReference type="PROSITE" id="PS51387">
    <property type="entry name" value="FAD_PCMH"/>
    <property type="match status" value="1"/>
</dbReference>
<dbReference type="Pfam" id="PF02913">
    <property type="entry name" value="FAD-oxidase_C"/>
    <property type="match status" value="1"/>
</dbReference>
<dbReference type="InterPro" id="IPR016164">
    <property type="entry name" value="FAD-linked_Oxase-like_C"/>
</dbReference>
<keyword evidence="6" id="KW-0809">Transit peptide</keyword>
<dbReference type="Proteomes" id="UP001157974">
    <property type="component" value="Unassembled WGS sequence"/>
</dbReference>
<dbReference type="FunFam" id="3.30.465.10:FF:000016">
    <property type="entry name" value="probable D-lactate dehydrogenase, mitochondrial"/>
    <property type="match status" value="1"/>
</dbReference>
<evidence type="ECO:0000256" key="5">
    <source>
        <dbReference type="ARBA" id="ARBA00022827"/>
    </source>
</evidence>
<dbReference type="InterPro" id="IPR006094">
    <property type="entry name" value="Oxid_FAD_bind_N"/>
</dbReference>
<dbReference type="GO" id="GO:0004458">
    <property type="term" value="F:D-lactate dehydrogenase (cytochrome) activity"/>
    <property type="evidence" value="ECO:0007669"/>
    <property type="project" value="UniProtKB-EC"/>
</dbReference>
<dbReference type="FunFam" id="1.10.45.10:FF:000001">
    <property type="entry name" value="D-lactate dehydrogenase mitochondrial"/>
    <property type="match status" value="1"/>
</dbReference>
<accession>A0AAV8UTD0</accession>
<dbReference type="GO" id="GO:0071949">
    <property type="term" value="F:FAD binding"/>
    <property type="evidence" value="ECO:0007669"/>
    <property type="project" value="InterPro"/>
</dbReference>
<dbReference type="GO" id="GO:0008720">
    <property type="term" value="F:D-lactate dehydrogenase (NAD+) activity"/>
    <property type="evidence" value="ECO:0007669"/>
    <property type="project" value="TreeGrafter"/>
</dbReference>
<dbReference type="EC" id="1.1.2.4" evidence="9"/>
<evidence type="ECO:0000313" key="11">
    <source>
        <dbReference type="EMBL" id="KAJ8904756.1"/>
    </source>
</evidence>
<dbReference type="FunFam" id="3.30.70.2740:FF:000001">
    <property type="entry name" value="D-lactate dehydrogenase mitochondrial"/>
    <property type="match status" value="1"/>
</dbReference>
<name>A0AAV8UTD0_9RHOD</name>
<feature type="domain" description="FAD-binding PCMH-type" evidence="10">
    <location>
        <begin position="42"/>
        <end position="219"/>
    </location>
</feature>
<dbReference type="PANTHER" id="PTHR11748:SF111">
    <property type="entry name" value="D-LACTATE DEHYDROGENASE, MITOCHONDRIAL-RELATED"/>
    <property type="match status" value="1"/>
</dbReference>
<dbReference type="Pfam" id="PF01565">
    <property type="entry name" value="FAD_binding_4"/>
    <property type="match status" value="1"/>
</dbReference>
<reference evidence="11 12" key="1">
    <citation type="journal article" date="2023" name="Nat. Commun.">
        <title>Origin of minicircular mitochondrial genomes in red algae.</title>
        <authorList>
            <person name="Lee Y."/>
            <person name="Cho C.H."/>
            <person name="Lee Y.M."/>
            <person name="Park S.I."/>
            <person name="Yang J.H."/>
            <person name="West J.A."/>
            <person name="Bhattacharya D."/>
            <person name="Yoon H.S."/>
        </authorList>
    </citation>
    <scope>NUCLEOTIDE SEQUENCE [LARGE SCALE GENOMIC DNA]</scope>
    <source>
        <strain evidence="11 12">CCMP1338</strain>
        <tissue evidence="11">Whole cell</tissue>
    </source>
</reference>
<evidence type="ECO:0000256" key="4">
    <source>
        <dbReference type="ARBA" id="ARBA00022630"/>
    </source>
</evidence>
<sequence>MEPVTSRVYQSLSQLKSPLFRGSLLTSASVLERHGTDESYHAARIPDAVAVASCEGDVQAVLRTCSDHGFPVIPYGAGTSLEGHIHALRGGLSLDVADMNSVLSVDPDEMTATVQCGILRSQLDNYLRDTGLFFPVDPGADATLGGMISTSASGTTTVRYGRMRDNVLGLKVVLPGGKKIQTGKERRGCSSAVDLTSMFIGAEGTLGVVTEATLKLYPRPEFSRSTVCTFQSMEDAIRTSVKILQQGVGVSRLEFVDETSIQAVNRAYQSWHEEKPSLFLEFQGSETSTKDEAETVKAIANKNDVIDVKTATELEDQKKLWHARHNSYYAILALRKGGKGVISDACVPISRLAECIRETKEDIADTNIFSAMIGHVGDGNFHVIFVVDLNNLDEIRTAKEITSRLSHRAIRMGGTCTGEHGVGMGKIPYLKAECDATSLELMRTLKKTLDPKGIMNPGKIIPE</sequence>
<dbReference type="EMBL" id="JAMWBK010000005">
    <property type="protein sequence ID" value="KAJ8904756.1"/>
    <property type="molecule type" value="Genomic_DNA"/>
</dbReference>
<organism evidence="11 12">
    <name type="scientific">Rhodosorus marinus</name>
    <dbReference type="NCBI Taxonomy" id="101924"/>
    <lineage>
        <taxon>Eukaryota</taxon>
        <taxon>Rhodophyta</taxon>
        <taxon>Stylonematophyceae</taxon>
        <taxon>Stylonematales</taxon>
        <taxon>Stylonemataceae</taxon>
        <taxon>Rhodosorus</taxon>
    </lineage>
</organism>
<keyword evidence="8" id="KW-0496">Mitochondrion</keyword>
<keyword evidence="7" id="KW-0560">Oxidoreductase</keyword>
<dbReference type="InterPro" id="IPR016166">
    <property type="entry name" value="FAD-bd_PCMH"/>
</dbReference>
<dbReference type="Gene3D" id="1.10.45.10">
    <property type="entry name" value="Vanillyl-alcohol Oxidase, Chain A, domain 4"/>
    <property type="match status" value="1"/>
</dbReference>
<proteinExistence type="inferred from homology"/>
<dbReference type="GO" id="GO:0005739">
    <property type="term" value="C:mitochondrion"/>
    <property type="evidence" value="ECO:0007669"/>
    <property type="project" value="UniProtKB-SubCell"/>
</dbReference>
<evidence type="ECO:0000256" key="8">
    <source>
        <dbReference type="ARBA" id="ARBA00023128"/>
    </source>
</evidence>
<dbReference type="SUPFAM" id="SSF56176">
    <property type="entry name" value="FAD-binding/transporter-associated domain-like"/>
    <property type="match status" value="1"/>
</dbReference>
<comment type="caution">
    <text evidence="11">The sequence shown here is derived from an EMBL/GenBank/DDBJ whole genome shotgun (WGS) entry which is preliminary data.</text>
</comment>